<feature type="domain" description="Methyltransferase" evidence="1">
    <location>
        <begin position="49"/>
        <end position="132"/>
    </location>
</feature>
<dbReference type="InterPro" id="IPR029063">
    <property type="entry name" value="SAM-dependent_MTases_sf"/>
</dbReference>
<dbReference type="AlphaFoldDB" id="A0A0B7J0P8"/>
<dbReference type="STRING" id="1581680.BN1209_1157"/>
<dbReference type="Proteomes" id="UP000056322">
    <property type="component" value="Chromosome 1"/>
</dbReference>
<dbReference type="RefSeq" id="WP_045751347.1">
    <property type="nucleotide sequence ID" value="NZ_LN794158.1"/>
</dbReference>
<dbReference type="SUPFAM" id="SSF53335">
    <property type="entry name" value="S-adenosyl-L-methionine-dependent methyltransferases"/>
    <property type="match status" value="1"/>
</dbReference>
<dbReference type="InterPro" id="IPR041698">
    <property type="entry name" value="Methyltransf_25"/>
</dbReference>
<evidence type="ECO:0000313" key="2">
    <source>
        <dbReference type="EMBL" id="CEN56198.1"/>
    </source>
</evidence>
<gene>
    <name evidence="2" type="ORF">BN1209_1157</name>
</gene>
<proteinExistence type="predicted"/>
<protein>
    <recommendedName>
        <fullName evidence="1">Methyltransferase domain-containing protein</fullName>
    </recommendedName>
</protein>
<sequence>MNDLEYIRIFWDKLWSQDEIKAPWANRDIPNELTQHLEKPLQNEVKNSVDIGCGLGEIALWVEKMGYNSYGFDISPSAIIKALDNLPSDSKVNFFVHDVTSQPLQQKFDCLIDRGCFHCIPQNLQKNYAENIAGSSTPTAVYFLFIKAFRGDLKMTPNDKSKYWISHIRNTFGQHFTLSKVSVCDLSPRGKEKTLPGLFFKLTRTHKY</sequence>
<dbReference type="CDD" id="cd02440">
    <property type="entry name" value="AdoMet_MTases"/>
    <property type="match status" value="1"/>
</dbReference>
<dbReference type="EMBL" id="LN794158">
    <property type="protein sequence ID" value="CEN56198.1"/>
    <property type="molecule type" value="Genomic_DNA"/>
</dbReference>
<dbReference type="OrthoDB" id="529208at2"/>
<keyword evidence="3" id="KW-1185">Reference proteome</keyword>
<accession>A0A0B7J0P8</accession>
<dbReference type="KEGG" id="mbac:BN1209_1157"/>
<evidence type="ECO:0000259" key="1">
    <source>
        <dbReference type="Pfam" id="PF13649"/>
    </source>
</evidence>
<dbReference type="Gene3D" id="3.40.50.150">
    <property type="entry name" value="Vaccinia Virus protein VP39"/>
    <property type="match status" value="1"/>
</dbReference>
<dbReference type="Pfam" id="PF13649">
    <property type="entry name" value="Methyltransf_25"/>
    <property type="match status" value="1"/>
</dbReference>
<evidence type="ECO:0000313" key="3">
    <source>
        <dbReference type="Proteomes" id="UP000056322"/>
    </source>
</evidence>
<reference evidence="3" key="1">
    <citation type="submission" date="2014-12" db="EMBL/GenBank/DDBJ databases">
        <authorList>
            <person name="Salcher M.M."/>
        </authorList>
    </citation>
    <scope>NUCLEOTIDE SEQUENCE [LARGE SCALE GENOMIC DNA]</scope>
    <source>
        <strain evidence="3">MMS-10A-171</strain>
    </source>
</reference>
<name>A0A0B7J0P8_9PROT</name>
<organism evidence="2 3">
    <name type="scientific">Candidatus Methylopumilus turicensis</name>
    <dbReference type="NCBI Taxonomy" id="1581680"/>
    <lineage>
        <taxon>Bacteria</taxon>
        <taxon>Pseudomonadati</taxon>
        <taxon>Pseudomonadota</taxon>
        <taxon>Betaproteobacteria</taxon>
        <taxon>Nitrosomonadales</taxon>
        <taxon>Methylophilaceae</taxon>
        <taxon>Candidatus Methylopumilus</taxon>
    </lineage>
</organism>
<dbReference type="HOGENOM" id="CLU_056435_4_3_4"/>